<dbReference type="RefSeq" id="WP_091244570.1">
    <property type="nucleotide sequence ID" value="NZ_FNAG01000012.1"/>
</dbReference>
<dbReference type="Proteomes" id="UP000199603">
    <property type="component" value="Unassembled WGS sequence"/>
</dbReference>
<dbReference type="AlphaFoldDB" id="A0A1G6Z446"/>
<feature type="region of interest" description="Disordered" evidence="1">
    <location>
        <begin position="1"/>
        <end position="24"/>
    </location>
</feature>
<dbReference type="STRING" id="265719.SAMN04488509_11233"/>
<evidence type="ECO:0000256" key="1">
    <source>
        <dbReference type="SAM" id="MobiDB-lite"/>
    </source>
</evidence>
<dbReference type="EMBL" id="FNAG01000012">
    <property type="protein sequence ID" value="SDD97262.1"/>
    <property type="molecule type" value="Genomic_DNA"/>
</dbReference>
<evidence type="ECO:0000313" key="2">
    <source>
        <dbReference type="EMBL" id="SDD97262.1"/>
    </source>
</evidence>
<gene>
    <name evidence="2" type="ORF">SAMN04488509_11233</name>
</gene>
<feature type="region of interest" description="Disordered" evidence="1">
    <location>
        <begin position="36"/>
        <end position="61"/>
    </location>
</feature>
<organism evidence="2 3">
    <name type="scientific">Aquimonas voraii</name>
    <dbReference type="NCBI Taxonomy" id="265719"/>
    <lineage>
        <taxon>Bacteria</taxon>
        <taxon>Pseudomonadati</taxon>
        <taxon>Pseudomonadota</taxon>
        <taxon>Gammaproteobacteria</taxon>
        <taxon>Lysobacterales</taxon>
        <taxon>Lysobacteraceae</taxon>
        <taxon>Aquimonas</taxon>
    </lineage>
</organism>
<evidence type="ECO:0000313" key="3">
    <source>
        <dbReference type="Proteomes" id="UP000199603"/>
    </source>
</evidence>
<feature type="compositionally biased region" description="Polar residues" evidence="1">
    <location>
        <begin position="1"/>
        <end position="10"/>
    </location>
</feature>
<sequence>MNVHVSSFALSTRPDYGSRTSQQQAILRSYAGNRAEAVAEPVRTTDTTRPGGGGGAPEAEEGSVLSYLKAGRSLRLSLAGETLGRGLDIRV</sequence>
<proteinExistence type="predicted"/>
<name>A0A1G6Z446_9GAMM</name>
<reference evidence="2 3" key="1">
    <citation type="submission" date="2016-10" db="EMBL/GenBank/DDBJ databases">
        <authorList>
            <person name="de Groot N.N."/>
        </authorList>
    </citation>
    <scope>NUCLEOTIDE SEQUENCE [LARGE SCALE GENOMIC DNA]</scope>
    <source>
        <strain evidence="2 3">DSM 16957</strain>
    </source>
</reference>
<protein>
    <submittedName>
        <fullName evidence="2">Uncharacterized protein</fullName>
    </submittedName>
</protein>
<keyword evidence="3" id="KW-1185">Reference proteome</keyword>
<accession>A0A1G6Z446</accession>